<dbReference type="PANTHER" id="PTHR42774">
    <property type="entry name" value="PHOSPHOTRANSFERASE SYSTEM TRANSPORT PROTEIN"/>
    <property type="match status" value="1"/>
</dbReference>
<name>A0A370DCU3_9GAMM</name>
<dbReference type="InterPro" id="IPR011611">
    <property type="entry name" value="PfkB_dom"/>
</dbReference>
<dbReference type="Pfam" id="PF00294">
    <property type="entry name" value="PfkB"/>
    <property type="match status" value="1"/>
</dbReference>
<keyword evidence="3" id="KW-1185">Reference proteome</keyword>
<dbReference type="Proteomes" id="UP000254266">
    <property type="component" value="Unassembled WGS sequence"/>
</dbReference>
<accession>A0A370DCU3</accession>
<proteinExistence type="predicted"/>
<dbReference type="GO" id="GO:0016301">
    <property type="term" value="F:kinase activity"/>
    <property type="evidence" value="ECO:0007669"/>
    <property type="project" value="UniProtKB-KW"/>
</dbReference>
<dbReference type="Gene3D" id="3.40.1190.20">
    <property type="match status" value="1"/>
</dbReference>
<evidence type="ECO:0000259" key="1">
    <source>
        <dbReference type="Pfam" id="PF00294"/>
    </source>
</evidence>
<dbReference type="PANTHER" id="PTHR42774:SF3">
    <property type="entry name" value="KETOHEXOKINASE"/>
    <property type="match status" value="1"/>
</dbReference>
<sequence>MTNILLNGIATLDIINQLDHYPEEDSEVRALTQTLRIGGNAANSSIVLQQLGVNAHLIASRADDSNAKQVFSQLNERKINTDLCPVHNNSSTPTSYITLNSHNGSRSIIHYRDLTELQASYYIKLNLSQYNWLHFESRDCKQQLKMLQYAQTFKLPISIELEKNRKAIETIIPFADLLLISKPFAESQGFDNAYDCIKHYSQRYSDKTITCTWGKQGAWAYANSSIIHQDAFPLDKTIETLGAGDTFNAGIIYSLIKQKSLSQTLKFACRLAANKCMQSGFDHLIIPADH</sequence>
<organism evidence="2 3">
    <name type="scientific">endosymbiont of Galathealinum brachiosum</name>
    <dbReference type="NCBI Taxonomy" id="2200906"/>
    <lineage>
        <taxon>Bacteria</taxon>
        <taxon>Pseudomonadati</taxon>
        <taxon>Pseudomonadota</taxon>
        <taxon>Gammaproteobacteria</taxon>
        <taxon>sulfur-oxidizing symbionts</taxon>
    </lineage>
</organism>
<evidence type="ECO:0000313" key="2">
    <source>
        <dbReference type="EMBL" id="RDH82400.1"/>
    </source>
</evidence>
<comment type="caution">
    <text evidence="2">The sequence shown here is derived from an EMBL/GenBank/DDBJ whole genome shotgun (WGS) entry which is preliminary data.</text>
</comment>
<evidence type="ECO:0000313" key="3">
    <source>
        <dbReference type="Proteomes" id="UP000254266"/>
    </source>
</evidence>
<dbReference type="EMBL" id="QFXC01000011">
    <property type="protein sequence ID" value="RDH82400.1"/>
    <property type="molecule type" value="Genomic_DNA"/>
</dbReference>
<dbReference type="SUPFAM" id="SSF53613">
    <property type="entry name" value="Ribokinase-like"/>
    <property type="match status" value="1"/>
</dbReference>
<dbReference type="InterPro" id="IPR052562">
    <property type="entry name" value="Ketohexokinase-related"/>
</dbReference>
<reference evidence="2 3" key="1">
    <citation type="journal article" date="2018" name="ISME J.">
        <title>Endosymbiont genomes yield clues of tubeworm success.</title>
        <authorList>
            <person name="Li Y."/>
            <person name="Liles M.R."/>
            <person name="Halanych K.M."/>
        </authorList>
    </citation>
    <scope>NUCLEOTIDE SEQUENCE [LARGE SCALE GENOMIC DNA]</scope>
    <source>
        <strain evidence="2">A1464</strain>
    </source>
</reference>
<dbReference type="InterPro" id="IPR029056">
    <property type="entry name" value="Ribokinase-like"/>
</dbReference>
<feature type="domain" description="Carbohydrate kinase PfkB" evidence="1">
    <location>
        <begin position="11"/>
        <end position="280"/>
    </location>
</feature>
<dbReference type="AlphaFoldDB" id="A0A370DCU3"/>
<protein>
    <submittedName>
        <fullName evidence="2">Ketohexokinase</fullName>
    </submittedName>
</protein>
<gene>
    <name evidence="2" type="ORF">DIZ80_08885</name>
</gene>